<sequence length="370" mass="43935">MNQMEKIGPWEIIEERSNNNFSRSLMETARIIEKVQFEHLVQFWEFLHLYYVFNRAFKLPFFLDFKTNTQNKSVNIYIPLKPFFKPDFIQESIISKLPDVKKVIHENPKKCMEAVLVAEYNTFLLNEGINAHLCDLACSQQCIEREGVIGLLSSDYRKLGLFEIYSWEVSKETLGLFEAIFDVAEEEIHNFMERLYNMVLEKLIIDSVRLTDIKSYSNIIVKPLTTSITENLELDIVIESKVKKRILIIEVTSHSKKSPKEWFEHFKKKSAYSNILSNETHSNGWKYKYVYFYIHSFTFNDETGVFNQTDINLQYPFVPLQMWDFGQFKYMDKIWESDFSILQNNVCETLKDCKQNIIELVRNFLFNNFS</sequence>
<evidence type="ECO:0000313" key="2">
    <source>
        <dbReference type="Proteomes" id="UP000035159"/>
    </source>
</evidence>
<dbReference type="AlphaFoldDB" id="A0A0G2Z594"/>
<evidence type="ECO:0000313" key="1">
    <source>
        <dbReference type="EMBL" id="AKI96732.1"/>
    </source>
</evidence>
<dbReference type="Proteomes" id="UP000035159">
    <property type="component" value="Chromosome"/>
</dbReference>
<keyword evidence="2" id="KW-1185">Reference proteome</keyword>
<dbReference type="KEGG" id="kpf:IX53_01620"/>
<organism evidence="1 2">
    <name type="scientific">Kosmotoga pacifica</name>
    <dbReference type="NCBI Taxonomy" id="1330330"/>
    <lineage>
        <taxon>Bacteria</taxon>
        <taxon>Thermotogati</taxon>
        <taxon>Thermotogota</taxon>
        <taxon>Thermotogae</taxon>
        <taxon>Kosmotogales</taxon>
        <taxon>Kosmotogaceae</taxon>
        <taxon>Kosmotoga</taxon>
    </lineage>
</organism>
<proteinExistence type="predicted"/>
<name>A0A0G2Z594_9BACT</name>
<gene>
    <name evidence="1" type="ORF">IX53_01620</name>
</gene>
<dbReference type="PATRIC" id="fig|1330330.3.peg.327"/>
<dbReference type="EMBL" id="CP011232">
    <property type="protein sequence ID" value="AKI96732.1"/>
    <property type="molecule type" value="Genomic_DNA"/>
</dbReference>
<protein>
    <submittedName>
        <fullName evidence="1">Uncharacterized protein</fullName>
    </submittedName>
</protein>
<reference evidence="1 2" key="1">
    <citation type="submission" date="2015-04" db="EMBL/GenBank/DDBJ databases">
        <title>Complete Genome Sequence of Kosmotoga pacifica SLHLJ1.</title>
        <authorList>
            <person name="Jiang L.J."/>
            <person name="Shao Z.Z."/>
            <person name="Jebbar M."/>
        </authorList>
    </citation>
    <scope>NUCLEOTIDE SEQUENCE [LARGE SCALE GENOMIC DNA]</scope>
    <source>
        <strain evidence="1 2">SLHLJ1</strain>
    </source>
</reference>
<dbReference type="RefSeq" id="WP_047753867.1">
    <property type="nucleotide sequence ID" value="NZ_CAJUHA010000022.1"/>
</dbReference>
<dbReference type="OrthoDB" id="9127144at2"/>
<accession>A0A0G2Z594</accession>